<protein>
    <recommendedName>
        <fullName evidence="2">GH16 domain-containing protein</fullName>
    </recommendedName>
</protein>
<dbReference type="InterPro" id="IPR000757">
    <property type="entry name" value="Beta-glucanase-like"/>
</dbReference>
<dbReference type="KEGG" id="pcon:B0A89_04250"/>
<comment type="similarity">
    <text evidence="1">Belongs to the glycosyl hydrolase 16 family.</text>
</comment>
<dbReference type="Proteomes" id="UP000193017">
    <property type="component" value="Chromosome"/>
</dbReference>
<dbReference type="OrthoDB" id="9809583at2"/>
<dbReference type="SUPFAM" id="SSF49899">
    <property type="entry name" value="Concanavalin A-like lectins/glucanases"/>
    <property type="match status" value="1"/>
</dbReference>
<dbReference type="InterPro" id="IPR050546">
    <property type="entry name" value="Glycosyl_Hydrlase_16"/>
</dbReference>
<evidence type="ECO:0000313" key="3">
    <source>
        <dbReference type="EMBL" id="ARJ68957.1"/>
    </source>
</evidence>
<dbReference type="Gene3D" id="2.150.10.10">
    <property type="entry name" value="Serralysin-like metalloprotease, C-terminal"/>
    <property type="match status" value="5"/>
</dbReference>
<organism evidence="3 4">
    <name type="scientific">Paracoccus contaminans</name>
    <dbReference type="NCBI Taxonomy" id="1945662"/>
    <lineage>
        <taxon>Bacteria</taxon>
        <taxon>Pseudomonadati</taxon>
        <taxon>Pseudomonadota</taxon>
        <taxon>Alphaproteobacteria</taxon>
        <taxon>Rhodobacterales</taxon>
        <taxon>Paracoccaceae</taxon>
        <taxon>Paracoccus</taxon>
    </lineage>
</organism>
<sequence length="1136" mass="119815">MPDTVLRNVPGTIGGDEFMPRPETGLCLMGRAGDDVYHVGPGQLVSEAADAGVDTIITAQDTVLPANVENLRLTAPARGAGNALDNMLEGSPGPDTLDGGAGNDILSGGGGNDVFILREGEGADRILDFDPATDRLELHGYRLASLAQMLERAVQAGPDLVVELERGEVVTFVNLTLESLAACASIRFVPAPHADPVPAATAARAGAPAASLIGTDRNDTMRRAEGPAVILAGGGGNDTYYPRSAADTVAEKPRQGTDSIVAAFDLVLPDNVENGSVIGEDVHILAGNALNNRLTGGAGAQTIDGGAGDDTLIGGKGADVFVIRAGQGSDVVMDFNGDVLKFVGLPYDRPEAVIAAARPSGADLVLPLTDGQTLTLKNMTPARLAAAGMVFEDVVAPAPSQPVPQPVPEPLVLTGTAGADTLTGGAGADTLTGLGGQDTLTGGAGADRFVIALGDKGDVITDFNAAAGDRLDLRNYGFESGAEVLARAEQRGADVRIWIEERDFVTLKDIPLASLTADSFILGGTAPATLNGTAGKDVLYHSGDVQKLAGGAGDDTYYIKNSRGRVIEAAGGGIDSVVTWMNYTLPDEVENGTVSNEATGEALYLQGNRLANQLRGGGTGTQFLNGEGGDDTLTGGAGRDHFIVDAGEGNDVITDFTPGAGGDVLRLTGFGFRSFLEVMALARQSGADLVFQLRPGQTLTLRGVDRAALVPANMASFAPDPSGMTLLFAENFDRLDLRSKANPAGLWRPVYYYGNRTLDSNGEQQLYVDPDYKGLGLDPFAVKDGVLSIHVSETPEALLGQVENKPYLSGALTTEQSFSVQYGYFEMRAELPRGDGLWPAWWLLSIDGQWPPELDIFEVLSVNTNVLHSSAHTQDSGKHVGTGQGTLVGDTADGMHLYGFDWGPEEMVWYFDGVEVFRTATPEDCKKPMYMLANVAVGGWGGSTGRQTFSDAEHTDMRIDHVRVWQRPRGHDLAPMPQGDPGSAQFSDMDGAGAAVKWDWSTTLKPGEQKARLGGDWSRWLTGNSADNYLEGSAAQYNELDGREGNDVLKGGAGVDTFVIRRGMGNDTILDLSGDDKVHLVGFHFRHFDDVLAWSVQAGADVLIRLARDQMLRLKNVKLAALKPTNFYFTQVTAQP</sequence>
<evidence type="ECO:0000259" key="2">
    <source>
        <dbReference type="PROSITE" id="PS51762"/>
    </source>
</evidence>
<dbReference type="PRINTS" id="PR00313">
    <property type="entry name" value="CABNDNGRPT"/>
</dbReference>
<dbReference type="GO" id="GO:0005975">
    <property type="term" value="P:carbohydrate metabolic process"/>
    <property type="evidence" value="ECO:0007669"/>
    <property type="project" value="InterPro"/>
</dbReference>
<evidence type="ECO:0000256" key="1">
    <source>
        <dbReference type="ARBA" id="ARBA00006865"/>
    </source>
</evidence>
<dbReference type="GO" id="GO:0005509">
    <property type="term" value="F:calcium ion binding"/>
    <property type="evidence" value="ECO:0007669"/>
    <property type="project" value="InterPro"/>
</dbReference>
<dbReference type="CDD" id="cd08023">
    <property type="entry name" value="GH16_laminarinase_like"/>
    <property type="match status" value="1"/>
</dbReference>
<dbReference type="InterPro" id="IPR001343">
    <property type="entry name" value="Hemolysn_Ca-bd"/>
</dbReference>
<dbReference type="Pfam" id="PF00722">
    <property type="entry name" value="Glyco_hydro_16"/>
    <property type="match status" value="1"/>
</dbReference>
<dbReference type="SUPFAM" id="SSF51120">
    <property type="entry name" value="beta-Roll"/>
    <property type="match status" value="5"/>
</dbReference>
<dbReference type="InterPro" id="IPR013320">
    <property type="entry name" value="ConA-like_dom_sf"/>
</dbReference>
<dbReference type="Gene3D" id="2.60.120.200">
    <property type="match status" value="1"/>
</dbReference>
<dbReference type="STRING" id="1945662.B0A89_04250"/>
<reference evidence="3 4" key="1">
    <citation type="submission" date="2017-03" db="EMBL/GenBank/DDBJ databases">
        <title>Genome sequence of Paracoccus contaminans isolated from a water microcosm.</title>
        <authorList>
            <person name="Aurass P."/>
            <person name="Karste S."/>
            <person name="Trost E."/>
            <person name="Glaeser S.P."/>
            <person name="Kaempfer P."/>
            <person name="Flieger A."/>
        </authorList>
    </citation>
    <scope>NUCLEOTIDE SEQUENCE [LARGE SCALE GENOMIC DNA]</scope>
    <source>
        <strain evidence="4">RKI 16-01929T\LMG 29738T\CCM 8701T\CIP 111112T</strain>
    </source>
</reference>
<proteinExistence type="inferred from homology"/>
<dbReference type="EMBL" id="CP020612">
    <property type="protein sequence ID" value="ARJ68957.1"/>
    <property type="molecule type" value="Genomic_DNA"/>
</dbReference>
<accession>A0A1W6CVS2</accession>
<dbReference type="PROSITE" id="PS00330">
    <property type="entry name" value="HEMOLYSIN_CALCIUM"/>
    <property type="match status" value="2"/>
</dbReference>
<dbReference type="InterPro" id="IPR018511">
    <property type="entry name" value="Hemolysin-typ_Ca-bd_CS"/>
</dbReference>
<name>A0A1W6CVS2_9RHOB</name>
<dbReference type="Pfam" id="PF00353">
    <property type="entry name" value="HemolysinCabind"/>
    <property type="match status" value="6"/>
</dbReference>
<dbReference type="RefSeq" id="WP_085377067.1">
    <property type="nucleotide sequence ID" value="NZ_CP020612.1"/>
</dbReference>
<evidence type="ECO:0000313" key="4">
    <source>
        <dbReference type="Proteomes" id="UP000193017"/>
    </source>
</evidence>
<keyword evidence="4" id="KW-1185">Reference proteome</keyword>
<dbReference type="PANTHER" id="PTHR10963">
    <property type="entry name" value="GLYCOSYL HYDROLASE-RELATED"/>
    <property type="match status" value="1"/>
</dbReference>
<dbReference type="PANTHER" id="PTHR10963:SF55">
    <property type="entry name" value="GLYCOSIDE HYDROLASE FAMILY 16 PROTEIN"/>
    <property type="match status" value="1"/>
</dbReference>
<dbReference type="GO" id="GO:0004553">
    <property type="term" value="F:hydrolase activity, hydrolyzing O-glycosyl compounds"/>
    <property type="evidence" value="ECO:0007669"/>
    <property type="project" value="InterPro"/>
</dbReference>
<gene>
    <name evidence="3" type="ORF">B0A89_04250</name>
</gene>
<feature type="domain" description="GH16" evidence="2">
    <location>
        <begin position="751"/>
        <end position="970"/>
    </location>
</feature>
<dbReference type="AlphaFoldDB" id="A0A1W6CVS2"/>
<dbReference type="PROSITE" id="PS51762">
    <property type="entry name" value="GH16_2"/>
    <property type="match status" value="1"/>
</dbReference>
<dbReference type="InterPro" id="IPR011049">
    <property type="entry name" value="Serralysin-like_metalloprot_C"/>
</dbReference>